<dbReference type="OrthoDB" id="924592at2"/>
<dbReference type="PANTHER" id="PTHR11091">
    <property type="entry name" value="OXIDOREDUCTASE-RELATED"/>
    <property type="match status" value="1"/>
</dbReference>
<dbReference type="PANTHER" id="PTHR11091:SF0">
    <property type="entry name" value="MALATE DEHYDROGENASE"/>
    <property type="match status" value="1"/>
</dbReference>
<dbReference type="InterPro" id="IPR036111">
    <property type="entry name" value="Mal/L-sulfo/L-lacto_DH-like_sf"/>
</dbReference>
<dbReference type="Gene3D" id="3.30.1370.60">
    <property type="entry name" value="Hypothetical oxidoreductase yiak, domain 2"/>
    <property type="match status" value="1"/>
</dbReference>
<evidence type="ECO:0000256" key="2">
    <source>
        <dbReference type="ARBA" id="ARBA00023002"/>
    </source>
</evidence>
<dbReference type="InterPro" id="IPR043144">
    <property type="entry name" value="Mal/L-sulf/L-lact_DH-like_ah"/>
</dbReference>
<dbReference type="InterPro" id="IPR003767">
    <property type="entry name" value="Malate/L-lactate_DH-like"/>
</dbReference>
<comment type="similarity">
    <text evidence="1">Belongs to the LDH2/MDH2 oxidoreductase family.</text>
</comment>
<dbReference type="Proteomes" id="UP000469763">
    <property type="component" value="Unassembled WGS sequence"/>
</dbReference>
<evidence type="ECO:0000256" key="1">
    <source>
        <dbReference type="ARBA" id="ARBA00006056"/>
    </source>
</evidence>
<keyword evidence="2" id="KW-0560">Oxidoreductase</keyword>
<keyword evidence="4" id="KW-1185">Reference proteome</keyword>
<comment type="caution">
    <text evidence="3">The sequence shown here is derived from an EMBL/GenBank/DDBJ whole genome shotgun (WGS) entry which is preliminary data.</text>
</comment>
<dbReference type="AlphaFoldDB" id="A0A7K3TIL5"/>
<dbReference type="Gene3D" id="1.10.1530.10">
    <property type="match status" value="1"/>
</dbReference>
<evidence type="ECO:0000313" key="4">
    <source>
        <dbReference type="Proteomes" id="UP000469763"/>
    </source>
</evidence>
<dbReference type="SUPFAM" id="SSF89733">
    <property type="entry name" value="L-sulfolactate dehydrogenase-like"/>
    <property type="match status" value="1"/>
</dbReference>
<sequence length="497" mass="54062">MEVRRMEVAILSLFPRLSDLRRAQPVTAAVISLGRARPHLYHFYFSAILRRAASATRGNHVSCAVHLSYHLIYQLIYQRWRAGMIGENQAVPPSRRSREAMMNQSGTEVLEREAEAGETVGASSALDPFAMEAAESAEARRRYDPAKLRELVADIMVAWGYTRAEGYTVADVLGFADLHGIDSHGLQRFQLYASQMGNKIDPHGKAEILLDTPVSRIIDGHRRMGQLNGVDAMNACIEKARTTGIGIASVRRSCHYGAAGYYASMAAKQGLIGISMTNTEPIVLPLYARQIFLGTNPIAVAIPADPHPFFFDASTSVVAYGKVELYAKQGKELPGTWVVDPENRPLTDSADALARLLRYNNEAGIVPVGGNTEYTGGHKGYGFSMLVEFFTAIVSGGATTDRTAQGDPVNGICHAFMAIDPKIYGDPEAVKARFSEYLDEVRALPAVPGRKVLVHGDKEAAALSDREASGVPLYHKTVSELRAIADGLGVDWRGALD</sequence>
<evidence type="ECO:0000313" key="3">
    <source>
        <dbReference type="EMBL" id="NEG78514.1"/>
    </source>
</evidence>
<reference evidence="3 4" key="1">
    <citation type="submission" date="2019-10" db="EMBL/GenBank/DDBJ databases">
        <title>Bifidobacterium from non-human primates.</title>
        <authorList>
            <person name="Modesto M."/>
        </authorList>
    </citation>
    <scope>NUCLEOTIDE SEQUENCE [LARGE SCALE GENOMIC DNA]</scope>
    <source>
        <strain evidence="3 4">TREC</strain>
    </source>
</reference>
<dbReference type="Pfam" id="PF02615">
    <property type="entry name" value="Ldh_2"/>
    <property type="match status" value="1"/>
</dbReference>
<protein>
    <submittedName>
        <fullName evidence="3">Ldh family oxidoreductase</fullName>
    </submittedName>
</protein>
<accession>A0A7K3TIL5</accession>
<dbReference type="EMBL" id="WHZY01000007">
    <property type="protein sequence ID" value="NEG78514.1"/>
    <property type="molecule type" value="Genomic_DNA"/>
</dbReference>
<name>A0A7K3TIL5_9BIFI</name>
<gene>
    <name evidence="3" type="ORF">GFD22_05945</name>
</gene>
<organism evidence="3 4">
    <name type="scientific">Bifidobacterium avesanii</name>
    <dbReference type="NCBI Taxonomy" id="1798157"/>
    <lineage>
        <taxon>Bacteria</taxon>
        <taxon>Bacillati</taxon>
        <taxon>Actinomycetota</taxon>
        <taxon>Actinomycetes</taxon>
        <taxon>Bifidobacteriales</taxon>
        <taxon>Bifidobacteriaceae</taxon>
        <taxon>Bifidobacterium</taxon>
    </lineage>
</organism>
<dbReference type="InterPro" id="IPR043143">
    <property type="entry name" value="Mal/L-sulf/L-lact_DH-like_NADP"/>
</dbReference>
<proteinExistence type="inferred from homology"/>
<dbReference type="GO" id="GO:0016491">
    <property type="term" value="F:oxidoreductase activity"/>
    <property type="evidence" value="ECO:0007669"/>
    <property type="project" value="UniProtKB-KW"/>
</dbReference>